<dbReference type="GO" id="GO:0031514">
    <property type="term" value="C:motile cilium"/>
    <property type="evidence" value="ECO:0007669"/>
    <property type="project" value="TreeGrafter"/>
</dbReference>
<evidence type="ECO:0000313" key="2">
    <source>
        <dbReference type="Proteomes" id="UP000324629"/>
    </source>
</evidence>
<dbReference type="GO" id="GO:0060271">
    <property type="term" value="P:cilium assembly"/>
    <property type="evidence" value="ECO:0007669"/>
    <property type="project" value="TreeGrafter"/>
</dbReference>
<dbReference type="PANTHER" id="PTHR24274:SF1">
    <property type="entry name" value="CILIA- AND FLAGELLA-ASSOCIATED PROTEIN 161"/>
    <property type="match status" value="1"/>
</dbReference>
<dbReference type="Pfam" id="PF24569">
    <property type="entry name" value="CFAP161"/>
    <property type="match status" value="1"/>
</dbReference>
<evidence type="ECO:0000313" key="1">
    <source>
        <dbReference type="EMBL" id="KAA3671412.1"/>
    </source>
</evidence>
<dbReference type="Proteomes" id="UP000324629">
    <property type="component" value="Unassembled WGS sequence"/>
</dbReference>
<gene>
    <name evidence="1" type="ORF">DEA37_0005180</name>
</gene>
<keyword evidence="2" id="KW-1185">Reference proteome</keyword>
<proteinExistence type="predicted"/>
<dbReference type="AlphaFoldDB" id="A0A5J4N7D7"/>
<accession>A0A5J4N7D7</accession>
<comment type="caution">
    <text evidence="1">The sequence shown here is derived from an EMBL/GenBank/DDBJ whole genome shotgun (WGS) entry which is preliminary data.</text>
</comment>
<sequence length="188" mass="20971">MGNDGSLVRYGQSVMFTLKPMIGLTESNAEDPPEQPLYLASDLEHLCDPVCQPGIQPLYFEYAKPSFAAQWRIEAADPKLRLEFEGRPVRLDEKVIIKHVRTNKSLALEPNCQIRNVFGRDLNVSANTYYDSHKAERDVNIWTLTSARQPGVPGDNRIANRAALPATADNTSWECDVAHHTPCGHQAA</sequence>
<dbReference type="PANTHER" id="PTHR24274">
    <property type="entry name" value="CILIA- AND FLAGELLA-ASSOCIATED PROTEIN 161"/>
    <property type="match status" value="1"/>
</dbReference>
<name>A0A5J4N7D7_9TREM</name>
<reference evidence="1 2" key="1">
    <citation type="journal article" date="2019" name="Gigascience">
        <title>Whole-genome sequence of the oriental lung fluke Paragonimus westermani.</title>
        <authorList>
            <person name="Oey H."/>
            <person name="Zakrzewski M."/>
            <person name="Narain K."/>
            <person name="Devi K.R."/>
            <person name="Agatsuma T."/>
            <person name="Nawaratna S."/>
            <person name="Gobert G.N."/>
            <person name="Jones M.K."/>
            <person name="Ragan M.A."/>
            <person name="McManus D.P."/>
            <person name="Krause L."/>
        </authorList>
    </citation>
    <scope>NUCLEOTIDE SEQUENCE [LARGE SCALE GENOMIC DNA]</scope>
    <source>
        <strain evidence="1 2">IND2009</strain>
    </source>
</reference>
<organism evidence="1 2">
    <name type="scientific">Paragonimus westermani</name>
    <dbReference type="NCBI Taxonomy" id="34504"/>
    <lineage>
        <taxon>Eukaryota</taxon>
        <taxon>Metazoa</taxon>
        <taxon>Spiralia</taxon>
        <taxon>Lophotrochozoa</taxon>
        <taxon>Platyhelminthes</taxon>
        <taxon>Trematoda</taxon>
        <taxon>Digenea</taxon>
        <taxon>Plagiorchiida</taxon>
        <taxon>Troglotremata</taxon>
        <taxon>Troglotrematidae</taxon>
        <taxon>Paragonimus</taxon>
    </lineage>
</organism>
<dbReference type="InterPro" id="IPR055325">
    <property type="entry name" value="CF161"/>
</dbReference>
<protein>
    <submittedName>
        <fullName evidence="1">Uncharacterized protein</fullName>
    </submittedName>
</protein>
<dbReference type="EMBL" id="QNGE01006509">
    <property type="protein sequence ID" value="KAA3671412.1"/>
    <property type="molecule type" value="Genomic_DNA"/>
</dbReference>